<accession>A0ABM9S3M9</accession>
<comment type="caution">
    <text evidence="1">The sequence shown here is derived from an EMBL/GenBank/DDBJ whole genome shotgun (WGS) entry which is preliminary data.</text>
</comment>
<dbReference type="EMBL" id="CPYD01000002">
    <property type="protein sequence ID" value="CNE04954.1"/>
    <property type="molecule type" value="Genomic_DNA"/>
</dbReference>
<gene>
    <name evidence="1" type="ORF">ERS137967_00609</name>
</gene>
<reference evidence="1 2" key="1">
    <citation type="submission" date="2015-03" db="EMBL/GenBank/DDBJ databases">
        <authorList>
            <consortium name="Pathogen Informatics"/>
            <person name="Murphy D."/>
        </authorList>
    </citation>
    <scope>NUCLEOTIDE SEQUENCE [LARGE SCALE GENOMIC DNA]</scope>
    <source>
        <strain evidence="2">type strain: CIP110231</strain>
    </source>
</reference>
<protein>
    <submittedName>
        <fullName evidence="1">Uncharacterized protein</fullName>
    </submittedName>
</protein>
<sequence length="41" mass="4813">MTIFVGEDLICHFYCLELGRYRQEDGLANVYFSITMAELFC</sequence>
<dbReference type="Proteomes" id="UP000040578">
    <property type="component" value="Unassembled WGS sequence"/>
</dbReference>
<proteinExistence type="predicted"/>
<name>A0ABM9S3M9_9GAMM</name>
<organism evidence="1 2">
    <name type="scientific">Yersinia nurmii</name>
    <dbReference type="NCBI Taxonomy" id="685706"/>
    <lineage>
        <taxon>Bacteria</taxon>
        <taxon>Pseudomonadati</taxon>
        <taxon>Pseudomonadota</taxon>
        <taxon>Gammaproteobacteria</taxon>
        <taxon>Enterobacterales</taxon>
        <taxon>Yersiniaceae</taxon>
        <taxon>Yersinia</taxon>
    </lineage>
</organism>
<evidence type="ECO:0000313" key="2">
    <source>
        <dbReference type="Proteomes" id="UP000040578"/>
    </source>
</evidence>
<evidence type="ECO:0000313" key="1">
    <source>
        <dbReference type="EMBL" id="CNE04954.1"/>
    </source>
</evidence>
<keyword evidence="2" id="KW-1185">Reference proteome</keyword>